<proteinExistence type="predicted"/>
<dbReference type="EMBL" id="MFKH01000013">
    <property type="protein sequence ID" value="OGG37414.1"/>
    <property type="molecule type" value="Genomic_DNA"/>
</dbReference>
<protein>
    <submittedName>
        <fullName evidence="2">Cupin</fullName>
    </submittedName>
</protein>
<evidence type="ECO:0000313" key="3">
    <source>
        <dbReference type="Proteomes" id="UP000176273"/>
    </source>
</evidence>
<gene>
    <name evidence="2" type="ORF">A2110_01730</name>
</gene>
<feature type="domain" description="Cupin type-2" evidence="1">
    <location>
        <begin position="32"/>
        <end position="103"/>
    </location>
</feature>
<dbReference type="InterPro" id="IPR014710">
    <property type="entry name" value="RmlC-like_jellyroll"/>
</dbReference>
<dbReference type="CDD" id="cd02223">
    <property type="entry name" value="cupin_Bh2720-like"/>
    <property type="match status" value="1"/>
</dbReference>
<dbReference type="PANTHER" id="PTHR43346">
    <property type="entry name" value="LIGAND BINDING DOMAIN PROTEIN, PUTATIVE (AFU_ORTHOLOGUE AFUA_6G14370)-RELATED"/>
    <property type="match status" value="1"/>
</dbReference>
<organism evidence="2 3">
    <name type="scientific">Candidatus Jorgensenbacteria bacterium GWA1_54_12</name>
    <dbReference type="NCBI Taxonomy" id="1798468"/>
    <lineage>
        <taxon>Bacteria</taxon>
        <taxon>Candidatus Joergenseniibacteriota</taxon>
    </lineage>
</organism>
<sequence>MQGYVSNIERETLENENFRKVLYTAPHSQLVVMTLRPGEEIGAEVHEEHDQFFRVEAGRGEAVLNESDVHVISDGDVVVVPAGMRHNIINTSSDEVLKLYTIYSPPEHAEGTVHATKDAALRS</sequence>
<dbReference type="SUPFAM" id="SSF51182">
    <property type="entry name" value="RmlC-like cupins"/>
    <property type="match status" value="1"/>
</dbReference>
<dbReference type="Pfam" id="PF07883">
    <property type="entry name" value="Cupin_2"/>
    <property type="match status" value="1"/>
</dbReference>
<evidence type="ECO:0000259" key="1">
    <source>
        <dbReference type="Pfam" id="PF07883"/>
    </source>
</evidence>
<accession>A0A1F6BKG6</accession>
<dbReference type="Proteomes" id="UP000176273">
    <property type="component" value="Unassembled WGS sequence"/>
</dbReference>
<dbReference type="Gene3D" id="2.60.120.10">
    <property type="entry name" value="Jelly Rolls"/>
    <property type="match status" value="1"/>
</dbReference>
<evidence type="ECO:0000313" key="2">
    <source>
        <dbReference type="EMBL" id="OGG37414.1"/>
    </source>
</evidence>
<comment type="caution">
    <text evidence="2">The sequence shown here is derived from an EMBL/GenBank/DDBJ whole genome shotgun (WGS) entry which is preliminary data.</text>
</comment>
<name>A0A1F6BKG6_9BACT</name>
<dbReference type="InterPro" id="IPR052538">
    <property type="entry name" value="Flavonoid_dioxygenase-like"/>
</dbReference>
<dbReference type="AlphaFoldDB" id="A0A1F6BKG6"/>
<dbReference type="InterPro" id="IPR013096">
    <property type="entry name" value="Cupin_2"/>
</dbReference>
<dbReference type="PANTHER" id="PTHR43346:SF1">
    <property type="entry name" value="QUERCETIN 2,3-DIOXYGENASE-RELATED"/>
    <property type="match status" value="1"/>
</dbReference>
<dbReference type="STRING" id="1798468.A2110_01730"/>
<dbReference type="InterPro" id="IPR011051">
    <property type="entry name" value="RmlC_Cupin_sf"/>
</dbReference>
<reference evidence="2 3" key="1">
    <citation type="journal article" date="2016" name="Nat. Commun.">
        <title>Thousands of microbial genomes shed light on interconnected biogeochemical processes in an aquifer system.</title>
        <authorList>
            <person name="Anantharaman K."/>
            <person name="Brown C.T."/>
            <person name="Hug L.A."/>
            <person name="Sharon I."/>
            <person name="Castelle C.J."/>
            <person name="Probst A.J."/>
            <person name="Thomas B.C."/>
            <person name="Singh A."/>
            <person name="Wilkins M.J."/>
            <person name="Karaoz U."/>
            <person name="Brodie E.L."/>
            <person name="Williams K.H."/>
            <person name="Hubbard S.S."/>
            <person name="Banfield J.F."/>
        </authorList>
    </citation>
    <scope>NUCLEOTIDE SEQUENCE [LARGE SCALE GENOMIC DNA]</scope>
</reference>